<feature type="domain" description="HTH cro/C1-type" evidence="1">
    <location>
        <begin position="28"/>
        <end position="53"/>
    </location>
</feature>
<dbReference type="InterPro" id="IPR001387">
    <property type="entry name" value="Cro/C1-type_HTH"/>
</dbReference>
<reference evidence="3" key="1">
    <citation type="journal article" date="2019" name="Int. J. Syst. Evol. Microbiol.">
        <title>The Global Catalogue of Microorganisms (GCM) 10K type strain sequencing project: providing services to taxonomists for standard genome sequencing and annotation.</title>
        <authorList>
            <consortium name="The Broad Institute Genomics Platform"/>
            <consortium name="The Broad Institute Genome Sequencing Center for Infectious Disease"/>
            <person name="Wu L."/>
            <person name="Ma J."/>
        </authorList>
    </citation>
    <scope>NUCLEOTIDE SEQUENCE [LARGE SCALE GENOMIC DNA]</scope>
    <source>
        <strain evidence="3">NBRC 3266</strain>
    </source>
</reference>
<evidence type="ECO:0000259" key="1">
    <source>
        <dbReference type="PROSITE" id="PS50943"/>
    </source>
</evidence>
<gene>
    <name evidence="2" type="ORF">GCM10007870_27590</name>
</gene>
<accession>A0ABQ5WUT4</accession>
<dbReference type="Proteomes" id="UP001156629">
    <property type="component" value="Unassembled WGS sequence"/>
</dbReference>
<protein>
    <recommendedName>
        <fullName evidence="1">HTH cro/C1-type domain-containing protein</fullName>
    </recommendedName>
</protein>
<proteinExistence type="predicted"/>
<dbReference type="RefSeq" id="WP_099286641.1">
    <property type="nucleotide sequence ID" value="NZ_BEWP01000006.1"/>
</dbReference>
<comment type="caution">
    <text evidence="2">The sequence shown here is derived from an EMBL/GenBank/DDBJ whole genome shotgun (WGS) entry which is preliminary data.</text>
</comment>
<evidence type="ECO:0000313" key="3">
    <source>
        <dbReference type="Proteomes" id="UP001156629"/>
    </source>
</evidence>
<evidence type="ECO:0000313" key="2">
    <source>
        <dbReference type="EMBL" id="GLQ67174.1"/>
    </source>
</evidence>
<keyword evidence="3" id="KW-1185">Reference proteome</keyword>
<dbReference type="EMBL" id="BSNV01000049">
    <property type="protein sequence ID" value="GLQ67174.1"/>
    <property type="molecule type" value="Genomic_DNA"/>
</dbReference>
<dbReference type="PROSITE" id="PS50943">
    <property type="entry name" value="HTH_CROC1"/>
    <property type="match status" value="1"/>
</dbReference>
<name>A0ABQ5WUT4_9PROT</name>
<sequence>MADILDFIGFCAELETDVSAAGNQVRYAEQIGMSHTTVSQILNGRRLPSAAFLDAAGFDCFPRYRAVGGGKDASLINNFQFFTKVETRIRTVGSLRGFCRVNGLNASSVSKFLNDEAKATDDLLRVMGYVRLTCYRRRSTKPAGEAVAA</sequence>
<dbReference type="CDD" id="cd00093">
    <property type="entry name" value="HTH_XRE"/>
    <property type="match status" value="1"/>
</dbReference>
<dbReference type="GeneID" id="76194767"/>
<organism evidence="2 3">
    <name type="scientific">Gluconobacter kondonii</name>
    <dbReference type="NCBI Taxonomy" id="941463"/>
    <lineage>
        <taxon>Bacteria</taxon>
        <taxon>Pseudomonadati</taxon>
        <taxon>Pseudomonadota</taxon>
        <taxon>Alphaproteobacteria</taxon>
        <taxon>Acetobacterales</taxon>
        <taxon>Acetobacteraceae</taxon>
        <taxon>Gluconobacter</taxon>
    </lineage>
</organism>